<evidence type="ECO:0000256" key="1">
    <source>
        <dbReference type="ARBA" id="ARBA00004123"/>
    </source>
</evidence>
<dbReference type="PANTHER" id="PTHR13808">
    <property type="entry name" value="CBP/P300-RELATED"/>
    <property type="match status" value="1"/>
</dbReference>
<keyword evidence="5 12" id="KW-0863">Zinc-finger</keyword>
<evidence type="ECO:0000256" key="11">
    <source>
        <dbReference type="ARBA" id="ARBA00048017"/>
    </source>
</evidence>
<dbReference type="GO" id="GO:0045944">
    <property type="term" value="P:positive regulation of transcription by RNA polymerase II"/>
    <property type="evidence" value="ECO:0007669"/>
    <property type="project" value="TreeGrafter"/>
</dbReference>
<sequence length="415" mass="44782">MHAHSPLLQLQERLVVILHSQICQQKAQGNPHHVCVLPLCGVMRSLLRHISQCLVGDACEFPGCSITQKIQEHWLLCRDVSCALCEPIRLPYRAHLTYAFPDAFRTNTSQTPYGQAATNPSACLQPETNQSSAGRASAHSPTAADGTNNHSPSTTEQARPFQPCQQAGEYPHAIRNATSFPNTGAPGSIYAPSSQQGNGRPSFNTPDEFAARQVNGYGGQKPSSPSFSEDISPASSPSLEQGKRYTPSPEPLHANPPSPETLHANPPTIKQENPHQLSPEQADPYPARSEQAAVYAAYYGHALGQPANAYQVGSFRNDNDQAKAYLYYANHAASLRPDSDQAKAYREYAYHAQAWLQSVYGTQSGQVGSTVYGTQSGQVGSTVYGTQPGQVGSAQEANHYQAGTYQADTEEVGSE</sequence>
<dbReference type="GO" id="GO:0031490">
    <property type="term" value="F:chromatin DNA binding"/>
    <property type="evidence" value="ECO:0007669"/>
    <property type="project" value="TreeGrafter"/>
</dbReference>
<evidence type="ECO:0000256" key="3">
    <source>
        <dbReference type="ARBA" id="ARBA00022679"/>
    </source>
</evidence>
<feature type="region of interest" description="Disordered" evidence="13">
    <location>
        <begin position="387"/>
        <end position="415"/>
    </location>
</feature>
<dbReference type="GO" id="GO:0005667">
    <property type="term" value="C:transcription regulator complex"/>
    <property type="evidence" value="ECO:0007669"/>
    <property type="project" value="TreeGrafter"/>
</dbReference>
<dbReference type="GO" id="GO:0000123">
    <property type="term" value="C:histone acetyltransferase complex"/>
    <property type="evidence" value="ECO:0007669"/>
    <property type="project" value="TreeGrafter"/>
</dbReference>
<dbReference type="EMBL" id="JBAMIC010000013">
    <property type="protein sequence ID" value="KAK7097624.1"/>
    <property type="molecule type" value="Genomic_DNA"/>
</dbReference>
<evidence type="ECO:0000259" key="14">
    <source>
        <dbReference type="PROSITE" id="PS50134"/>
    </source>
</evidence>
<keyword evidence="7" id="KW-0156">Chromatin regulator</keyword>
<comment type="subcellular location">
    <subcellularLocation>
        <location evidence="1">Nucleus</location>
    </subcellularLocation>
</comment>
<keyword evidence="4 12" id="KW-0479">Metal-binding</keyword>
<accession>A0AAN9G7K9</accession>
<dbReference type="SMART" id="SM00551">
    <property type="entry name" value="ZnF_TAZ"/>
    <property type="match status" value="1"/>
</dbReference>
<dbReference type="Pfam" id="PF02135">
    <property type="entry name" value="zf-TAZ"/>
    <property type="match status" value="1"/>
</dbReference>
<evidence type="ECO:0000256" key="9">
    <source>
        <dbReference type="ARBA" id="ARBA00023163"/>
    </source>
</evidence>
<evidence type="ECO:0000256" key="2">
    <source>
        <dbReference type="ARBA" id="ARBA00013184"/>
    </source>
</evidence>
<dbReference type="PROSITE" id="PS50134">
    <property type="entry name" value="ZF_TAZ"/>
    <property type="match status" value="1"/>
</dbReference>
<keyword evidence="8" id="KW-0805">Transcription regulation</keyword>
<dbReference type="InterPro" id="IPR035898">
    <property type="entry name" value="TAZ_dom_sf"/>
</dbReference>
<dbReference type="Proteomes" id="UP001374579">
    <property type="component" value="Unassembled WGS sequence"/>
</dbReference>
<gene>
    <name evidence="15" type="ORF">V1264_004572</name>
</gene>
<organism evidence="15 16">
    <name type="scientific">Littorina saxatilis</name>
    <dbReference type="NCBI Taxonomy" id="31220"/>
    <lineage>
        <taxon>Eukaryota</taxon>
        <taxon>Metazoa</taxon>
        <taxon>Spiralia</taxon>
        <taxon>Lophotrochozoa</taxon>
        <taxon>Mollusca</taxon>
        <taxon>Gastropoda</taxon>
        <taxon>Caenogastropoda</taxon>
        <taxon>Littorinimorpha</taxon>
        <taxon>Littorinoidea</taxon>
        <taxon>Littorinidae</taxon>
        <taxon>Littorina</taxon>
    </lineage>
</organism>
<keyword evidence="10" id="KW-0539">Nucleus</keyword>
<evidence type="ECO:0000256" key="10">
    <source>
        <dbReference type="ARBA" id="ARBA00023242"/>
    </source>
</evidence>
<proteinExistence type="predicted"/>
<dbReference type="AlphaFoldDB" id="A0AAN9G7K9"/>
<protein>
    <recommendedName>
        <fullName evidence="2">histone acetyltransferase</fullName>
        <ecNumber evidence="2">2.3.1.48</ecNumber>
    </recommendedName>
</protein>
<feature type="compositionally biased region" description="Polar residues" evidence="13">
    <location>
        <begin position="145"/>
        <end position="157"/>
    </location>
</feature>
<evidence type="ECO:0000256" key="7">
    <source>
        <dbReference type="ARBA" id="ARBA00022853"/>
    </source>
</evidence>
<evidence type="ECO:0000256" key="12">
    <source>
        <dbReference type="PROSITE-ProRule" id="PRU00203"/>
    </source>
</evidence>
<evidence type="ECO:0000313" key="15">
    <source>
        <dbReference type="EMBL" id="KAK7097624.1"/>
    </source>
</evidence>
<dbReference type="GO" id="GO:0008270">
    <property type="term" value="F:zinc ion binding"/>
    <property type="evidence" value="ECO:0007669"/>
    <property type="project" value="UniProtKB-KW"/>
</dbReference>
<comment type="catalytic activity">
    <reaction evidence="11">
        <text>L-lysyl-[protein] + acetyl-CoA = N(6)-acetyl-L-lysyl-[protein] + CoA + H(+)</text>
        <dbReference type="Rhea" id="RHEA:45948"/>
        <dbReference type="Rhea" id="RHEA-COMP:9752"/>
        <dbReference type="Rhea" id="RHEA-COMP:10731"/>
        <dbReference type="ChEBI" id="CHEBI:15378"/>
        <dbReference type="ChEBI" id="CHEBI:29969"/>
        <dbReference type="ChEBI" id="CHEBI:57287"/>
        <dbReference type="ChEBI" id="CHEBI:57288"/>
        <dbReference type="ChEBI" id="CHEBI:61930"/>
        <dbReference type="EC" id="2.3.1.48"/>
    </reaction>
</comment>
<dbReference type="InterPro" id="IPR000197">
    <property type="entry name" value="Znf_TAZ"/>
</dbReference>
<name>A0AAN9G7K9_9CAEN</name>
<evidence type="ECO:0000256" key="13">
    <source>
        <dbReference type="SAM" id="MobiDB-lite"/>
    </source>
</evidence>
<keyword evidence="3" id="KW-0808">Transferase</keyword>
<dbReference type="EC" id="2.3.1.48" evidence="2"/>
<evidence type="ECO:0000256" key="5">
    <source>
        <dbReference type="ARBA" id="ARBA00022771"/>
    </source>
</evidence>
<keyword evidence="9" id="KW-0804">Transcription</keyword>
<comment type="caution">
    <text evidence="15">The sequence shown here is derived from an EMBL/GenBank/DDBJ whole genome shotgun (WGS) entry which is preliminary data.</text>
</comment>
<feature type="compositionally biased region" description="Pro residues" evidence="13">
    <location>
        <begin position="248"/>
        <end position="259"/>
    </location>
</feature>
<feature type="region of interest" description="Disordered" evidence="13">
    <location>
        <begin position="111"/>
        <end position="161"/>
    </location>
</feature>
<keyword evidence="16" id="KW-1185">Reference proteome</keyword>
<evidence type="ECO:0000256" key="8">
    <source>
        <dbReference type="ARBA" id="ARBA00023015"/>
    </source>
</evidence>
<dbReference type="GO" id="GO:0005634">
    <property type="term" value="C:nucleus"/>
    <property type="evidence" value="ECO:0007669"/>
    <property type="project" value="UniProtKB-SubCell"/>
</dbReference>
<feature type="compositionally biased region" description="Polar residues" evidence="13">
    <location>
        <begin position="221"/>
        <end position="239"/>
    </location>
</feature>
<reference evidence="15 16" key="1">
    <citation type="submission" date="2024-02" db="EMBL/GenBank/DDBJ databases">
        <title>Chromosome-scale genome assembly of the rough periwinkle Littorina saxatilis.</title>
        <authorList>
            <person name="De Jode A."/>
            <person name="Faria R."/>
            <person name="Formenti G."/>
            <person name="Sims Y."/>
            <person name="Smith T.P."/>
            <person name="Tracey A."/>
            <person name="Wood J.M.D."/>
            <person name="Zagrodzka Z.B."/>
            <person name="Johannesson K."/>
            <person name="Butlin R.K."/>
            <person name="Leder E.H."/>
        </authorList>
    </citation>
    <scope>NUCLEOTIDE SEQUENCE [LARGE SCALE GENOMIC DNA]</scope>
    <source>
        <strain evidence="15">Snail1</strain>
        <tissue evidence="15">Muscle</tissue>
    </source>
</reference>
<feature type="region of interest" description="Disordered" evidence="13">
    <location>
        <begin position="176"/>
        <end position="287"/>
    </location>
</feature>
<feature type="compositionally biased region" description="Polar residues" evidence="13">
    <location>
        <begin position="387"/>
        <end position="407"/>
    </location>
</feature>
<feature type="domain" description="TAZ-type" evidence="14">
    <location>
        <begin position="3"/>
        <end position="88"/>
    </location>
</feature>
<dbReference type="GO" id="GO:0003713">
    <property type="term" value="F:transcription coactivator activity"/>
    <property type="evidence" value="ECO:0007669"/>
    <property type="project" value="TreeGrafter"/>
</dbReference>
<dbReference type="InterPro" id="IPR013178">
    <property type="entry name" value="Histone_AcTrfase_Rtt109/CBP"/>
</dbReference>
<evidence type="ECO:0000256" key="6">
    <source>
        <dbReference type="ARBA" id="ARBA00022833"/>
    </source>
</evidence>
<feature type="compositionally biased region" description="Polar residues" evidence="13">
    <location>
        <begin position="191"/>
        <end position="205"/>
    </location>
</feature>
<feature type="zinc finger region" description="TAZ-type" evidence="12">
    <location>
        <begin position="3"/>
        <end position="88"/>
    </location>
</feature>
<evidence type="ECO:0000256" key="4">
    <source>
        <dbReference type="ARBA" id="ARBA00022723"/>
    </source>
</evidence>
<dbReference type="Gene3D" id="1.20.1020.10">
    <property type="entry name" value="TAZ domain"/>
    <property type="match status" value="1"/>
</dbReference>
<dbReference type="SUPFAM" id="SSF57933">
    <property type="entry name" value="TAZ domain"/>
    <property type="match status" value="1"/>
</dbReference>
<keyword evidence="6 12" id="KW-0862">Zinc</keyword>
<feature type="compositionally biased region" description="Polar residues" evidence="13">
    <location>
        <begin position="268"/>
        <end position="279"/>
    </location>
</feature>
<dbReference type="GO" id="GO:0004402">
    <property type="term" value="F:histone acetyltransferase activity"/>
    <property type="evidence" value="ECO:0007669"/>
    <property type="project" value="InterPro"/>
</dbReference>
<dbReference type="PANTHER" id="PTHR13808:SF1">
    <property type="entry name" value="HISTONE ACETYLTRANSFERASE"/>
    <property type="match status" value="1"/>
</dbReference>
<feature type="compositionally biased region" description="Polar residues" evidence="13">
    <location>
        <begin position="111"/>
        <end position="134"/>
    </location>
</feature>
<evidence type="ECO:0000313" key="16">
    <source>
        <dbReference type="Proteomes" id="UP001374579"/>
    </source>
</evidence>